<proteinExistence type="predicted"/>
<reference evidence="1" key="1">
    <citation type="journal article" date="2015" name="Nature">
        <title>Complex archaea that bridge the gap between prokaryotes and eukaryotes.</title>
        <authorList>
            <person name="Spang A."/>
            <person name="Saw J.H."/>
            <person name="Jorgensen S.L."/>
            <person name="Zaremba-Niedzwiedzka K."/>
            <person name="Martijn J."/>
            <person name="Lind A.E."/>
            <person name="van Eijk R."/>
            <person name="Schleper C."/>
            <person name="Guy L."/>
            <person name="Ettema T.J."/>
        </authorList>
    </citation>
    <scope>NUCLEOTIDE SEQUENCE</scope>
</reference>
<name>A0A0F8YD06_9ZZZZ</name>
<comment type="caution">
    <text evidence="1">The sequence shown here is derived from an EMBL/GenBank/DDBJ whole genome shotgun (WGS) entry which is preliminary data.</text>
</comment>
<accession>A0A0F8YD06</accession>
<evidence type="ECO:0000313" key="1">
    <source>
        <dbReference type="EMBL" id="KKK79342.1"/>
    </source>
</evidence>
<sequence>MVEERTLERPAGIDVRVALLDEYMELKGELGPLEKRMREVRDRLRDLVTEHGHFVDEARGVVVRVEGRFRKEYDAERLVAVFPRLAGCVKSAVDTGQLEACVTAGMVTDTELEREGVLTRTLHSRALIVKPLGQRPAGLARR</sequence>
<dbReference type="EMBL" id="LAZR01054072">
    <property type="protein sequence ID" value="KKK79342.1"/>
    <property type="molecule type" value="Genomic_DNA"/>
</dbReference>
<protein>
    <submittedName>
        <fullName evidence="1">Uncharacterized protein</fullName>
    </submittedName>
</protein>
<organism evidence="1">
    <name type="scientific">marine sediment metagenome</name>
    <dbReference type="NCBI Taxonomy" id="412755"/>
    <lineage>
        <taxon>unclassified sequences</taxon>
        <taxon>metagenomes</taxon>
        <taxon>ecological metagenomes</taxon>
    </lineage>
</organism>
<dbReference type="AlphaFoldDB" id="A0A0F8YD06"/>
<gene>
    <name evidence="1" type="ORF">LCGC14_2834470</name>
</gene>